<evidence type="ECO:0000256" key="2">
    <source>
        <dbReference type="PROSITE-ProRule" id="PRU01282"/>
    </source>
</evidence>
<dbReference type="CDD" id="cd03035">
    <property type="entry name" value="ArsC_Yffb"/>
    <property type="match status" value="1"/>
</dbReference>
<dbReference type="PANTHER" id="PTHR30041:SF8">
    <property type="entry name" value="PROTEIN YFFB"/>
    <property type="match status" value="1"/>
</dbReference>
<dbReference type="Proteomes" id="UP000256310">
    <property type="component" value="Unassembled WGS sequence"/>
</dbReference>
<dbReference type="InterPro" id="IPR006660">
    <property type="entry name" value="Arsenate_reductase-like"/>
</dbReference>
<comment type="similarity">
    <text evidence="1 2">Belongs to the ArsC family.</text>
</comment>
<evidence type="ECO:0000256" key="1">
    <source>
        <dbReference type="ARBA" id="ARBA00007198"/>
    </source>
</evidence>
<organism evidence="3 4">
    <name type="scientific">Parasphingopyxis lamellibrachiae</name>
    <dbReference type="NCBI Taxonomy" id="680125"/>
    <lineage>
        <taxon>Bacteria</taxon>
        <taxon>Pseudomonadati</taxon>
        <taxon>Pseudomonadota</taxon>
        <taxon>Alphaproteobacteria</taxon>
        <taxon>Sphingomonadales</taxon>
        <taxon>Sphingomonadaceae</taxon>
        <taxon>Parasphingopyxis</taxon>
    </lineage>
</organism>
<reference evidence="3 4" key="1">
    <citation type="submission" date="2018-07" db="EMBL/GenBank/DDBJ databases">
        <title>Genomic Encyclopedia of Type Strains, Phase IV (KMG-IV): sequencing the most valuable type-strain genomes for metagenomic binning, comparative biology and taxonomic classification.</title>
        <authorList>
            <person name="Goeker M."/>
        </authorList>
    </citation>
    <scope>NUCLEOTIDE SEQUENCE [LARGE SCALE GENOMIC DNA]</scope>
    <source>
        <strain evidence="3 4">DSM 26725</strain>
    </source>
</reference>
<sequence>MTMDPTLYGIPNCDSIKKARKWLERRGVNYAFHDYKKAGIDEAKLREWMSEVGWEVLLNKRGTTFRDLPDEMKADVDEDIAVALMKTHPSMIKRPVLESEGPLIVGFKGGEYETALGLEPE</sequence>
<dbReference type="PANTHER" id="PTHR30041">
    <property type="entry name" value="ARSENATE REDUCTASE"/>
    <property type="match status" value="1"/>
</dbReference>
<dbReference type="Gene3D" id="3.40.30.10">
    <property type="entry name" value="Glutaredoxin"/>
    <property type="match status" value="1"/>
</dbReference>
<dbReference type="InterPro" id="IPR006504">
    <property type="entry name" value="Tscrpt_reg_Spx/MgsR"/>
</dbReference>
<keyword evidence="4" id="KW-1185">Reference proteome</keyword>
<dbReference type="PROSITE" id="PS51353">
    <property type="entry name" value="ARSC"/>
    <property type="match status" value="1"/>
</dbReference>
<comment type="caution">
    <text evidence="3">The sequence shown here is derived from an EMBL/GenBank/DDBJ whole genome shotgun (WGS) entry which is preliminary data.</text>
</comment>
<dbReference type="NCBIfam" id="TIGR01617">
    <property type="entry name" value="arsC_related"/>
    <property type="match status" value="1"/>
</dbReference>
<accession>A0A3D9FFY2</accession>
<proteinExistence type="inferred from homology"/>
<dbReference type="SUPFAM" id="SSF52833">
    <property type="entry name" value="Thioredoxin-like"/>
    <property type="match status" value="1"/>
</dbReference>
<evidence type="ECO:0000313" key="3">
    <source>
        <dbReference type="EMBL" id="RED16447.1"/>
    </source>
</evidence>
<dbReference type="AlphaFoldDB" id="A0A3D9FFY2"/>
<dbReference type="Pfam" id="PF03960">
    <property type="entry name" value="ArsC"/>
    <property type="match status" value="1"/>
</dbReference>
<gene>
    <name evidence="3" type="ORF">DFR46_1470</name>
</gene>
<dbReference type="NCBIfam" id="NF008107">
    <property type="entry name" value="PRK10853.1"/>
    <property type="match status" value="1"/>
</dbReference>
<protein>
    <submittedName>
        <fullName evidence="3">Spx/MgsR family transcriptional regulator</fullName>
    </submittedName>
</protein>
<dbReference type="InterPro" id="IPR036249">
    <property type="entry name" value="Thioredoxin-like_sf"/>
</dbReference>
<evidence type="ECO:0000313" key="4">
    <source>
        <dbReference type="Proteomes" id="UP000256310"/>
    </source>
</evidence>
<dbReference type="EMBL" id="QRDP01000004">
    <property type="protein sequence ID" value="RED16447.1"/>
    <property type="molecule type" value="Genomic_DNA"/>
</dbReference>
<name>A0A3D9FFY2_9SPHN</name>